<name>A0A2T4BUV1_TRILO</name>
<dbReference type="Proteomes" id="UP000240760">
    <property type="component" value="Unassembled WGS sequence"/>
</dbReference>
<organism evidence="2 3">
    <name type="scientific">Trichoderma longibrachiatum ATCC 18648</name>
    <dbReference type="NCBI Taxonomy" id="983965"/>
    <lineage>
        <taxon>Eukaryota</taxon>
        <taxon>Fungi</taxon>
        <taxon>Dikarya</taxon>
        <taxon>Ascomycota</taxon>
        <taxon>Pezizomycotina</taxon>
        <taxon>Sordariomycetes</taxon>
        <taxon>Hypocreomycetidae</taxon>
        <taxon>Hypocreales</taxon>
        <taxon>Hypocreaceae</taxon>
        <taxon>Trichoderma</taxon>
    </lineage>
</organism>
<dbReference type="EMBL" id="KZ679139">
    <property type="protein sequence ID" value="PTB73082.1"/>
    <property type="molecule type" value="Genomic_DNA"/>
</dbReference>
<dbReference type="AlphaFoldDB" id="A0A2T4BUV1"/>
<accession>A0A2T4BUV1</accession>
<gene>
    <name evidence="2" type="ORF">M440DRAFT_1362234</name>
</gene>
<protein>
    <submittedName>
        <fullName evidence="2">Uncharacterized protein</fullName>
    </submittedName>
</protein>
<dbReference type="SUPFAM" id="SSF58100">
    <property type="entry name" value="Bacterial hemolysins"/>
    <property type="match status" value="1"/>
</dbReference>
<feature type="coiled-coil region" evidence="1">
    <location>
        <begin position="280"/>
        <end position="307"/>
    </location>
</feature>
<feature type="coiled-coil region" evidence="1">
    <location>
        <begin position="217"/>
        <end position="251"/>
    </location>
</feature>
<dbReference type="Gene3D" id="1.20.1170.10">
    <property type="match status" value="1"/>
</dbReference>
<evidence type="ECO:0000256" key="1">
    <source>
        <dbReference type="SAM" id="Coils"/>
    </source>
</evidence>
<proteinExistence type="predicted"/>
<sequence length="405" mass="45752">MTAIFDPTKPITDETVWFPRGMFISKNSKKLILKPHDPRLRDDNDQIFILERGQMHALCRFLWTGKLLPTDHSSYARYLGIFDTSIISDELWSEIDKLLNTYKSISEDCTEFKDDTWDKLTILSGIIKTYAVIAGGTGKSSYYQATLEWVGQYHDELKKPNPDQGTLDELSSTIKSAIEEEQGKIKLIQDQVAKALTALATFHDNCKVYETTLQGDEKSLQELLTKEGNNVADLQEKIDKERADINAAQSIIDADHSRIQQTSYYSWVVPIGTIAAAIIANEAEAEIDMIEKKIREIQTAMEADEAKLQTAKILQADITSMRGQVTDLIDIIGPAIETLEALQGAWAGMNADLQTLYDLFGDHFACSVRSLPDSIVRFCQFNKVAHYMEEKKKKKKKKKKKTKPS</sequence>
<dbReference type="OrthoDB" id="4494488at2759"/>
<dbReference type="CDD" id="cd22656">
    <property type="entry name" value="ClyA_Cry6Aa-like"/>
    <property type="match status" value="1"/>
</dbReference>
<keyword evidence="3" id="KW-1185">Reference proteome</keyword>
<evidence type="ECO:0000313" key="2">
    <source>
        <dbReference type="EMBL" id="PTB73082.1"/>
    </source>
</evidence>
<reference evidence="2 3" key="1">
    <citation type="submission" date="2016-07" db="EMBL/GenBank/DDBJ databases">
        <title>Multiple horizontal gene transfer events from other fungi enriched the ability of initially mycotrophic Trichoderma (Ascomycota) to feed on dead plant biomass.</title>
        <authorList>
            <consortium name="DOE Joint Genome Institute"/>
            <person name="Aerts A."/>
            <person name="Atanasova L."/>
            <person name="Chenthamara K."/>
            <person name="Zhang J."/>
            <person name="Grujic M."/>
            <person name="Henrissat B."/>
            <person name="Kuo A."/>
            <person name="Salamov A."/>
            <person name="Lipzen A."/>
            <person name="Labutti K."/>
            <person name="Barry K."/>
            <person name="Miao Y."/>
            <person name="Rahimi M.J."/>
            <person name="Shen Q."/>
            <person name="Grigoriev I.V."/>
            <person name="Kubicek C.P."/>
            <person name="Druzhinina I.S."/>
        </authorList>
    </citation>
    <scope>NUCLEOTIDE SEQUENCE [LARGE SCALE GENOMIC DNA]</scope>
    <source>
        <strain evidence="2 3">ATCC 18648</strain>
    </source>
</reference>
<evidence type="ECO:0000313" key="3">
    <source>
        <dbReference type="Proteomes" id="UP000240760"/>
    </source>
</evidence>
<keyword evidence="1" id="KW-0175">Coiled coil</keyword>